<keyword evidence="4" id="KW-1185">Reference proteome</keyword>
<keyword evidence="1" id="KW-0444">Lipid biosynthesis</keyword>
<accession>A0AA38GR56</accession>
<feature type="non-terminal residue" evidence="3">
    <location>
        <position position="554"/>
    </location>
</feature>
<reference evidence="3 4" key="1">
    <citation type="journal article" date="2021" name="Nat. Plants">
        <title>The Taxus genome provides insights into paclitaxel biosynthesis.</title>
        <authorList>
            <person name="Xiong X."/>
            <person name="Gou J."/>
            <person name="Liao Q."/>
            <person name="Li Y."/>
            <person name="Zhou Q."/>
            <person name="Bi G."/>
            <person name="Li C."/>
            <person name="Du R."/>
            <person name="Wang X."/>
            <person name="Sun T."/>
            <person name="Guo L."/>
            <person name="Liang H."/>
            <person name="Lu P."/>
            <person name="Wu Y."/>
            <person name="Zhang Z."/>
            <person name="Ro D.K."/>
            <person name="Shang Y."/>
            <person name="Huang S."/>
            <person name="Yan J."/>
        </authorList>
    </citation>
    <scope>NUCLEOTIDE SEQUENCE [LARGE SCALE GENOMIC DNA]</scope>
    <source>
        <strain evidence="3">Ta-2019</strain>
    </source>
</reference>
<evidence type="ECO:0000313" key="3">
    <source>
        <dbReference type="EMBL" id="KAH9326783.1"/>
    </source>
</evidence>
<dbReference type="GO" id="GO:0102965">
    <property type="term" value="F:alcohol-forming long-chain fatty acyl-CoA reductase activity"/>
    <property type="evidence" value="ECO:0007669"/>
    <property type="project" value="UniProtKB-EC"/>
</dbReference>
<dbReference type="Gene3D" id="3.40.50.720">
    <property type="entry name" value="NAD(P)-binding Rossmann-like Domain"/>
    <property type="match status" value="1"/>
</dbReference>
<dbReference type="PANTHER" id="PTHR11011:SF45">
    <property type="entry name" value="FATTY ACYL-COA REDUCTASE CG8306-RELATED"/>
    <property type="match status" value="1"/>
</dbReference>
<dbReference type="AlphaFoldDB" id="A0AA38GR56"/>
<evidence type="ECO:0000256" key="1">
    <source>
        <dbReference type="RuleBase" id="RU363097"/>
    </source>
</evidence>
<dbReference type="EC" id="1.2.1.84" evidence="1"/>
<protein>
    <recommendedName>
        <fullName evidence="1">Fatty acyl-CoA reductase</fullName>
        <ecNumber evidence="1">1.2.1.84</ecNumber>
    </recommendedName>
</protein>
<dbReference type="SUPFAM" id="SSF51735">
    <property type="entry name" value="NAD(P)-binding Rossmann-fold domains"/>
    <property type="match status" value="1"/>
</dbReference>
<dbReference type="InterPro" id="IPR026055">
    <property type="entry name" value="FAR"/>
</dbReference>
<dbReference type="InterPro" id="IPR013120">
    <property type="entry name" value="FAR_NAD-bd"/>
</dbReference>
<dbReference type="GO" id="GO:0010345">
    <property type="term" value="P:suberin biosynthetic process"/>
    <property type="evidence" value="ECO:0007669"/>
    <property type="project" value="TreeGrafter"/>
</dbReference>
<dbReference type="OMA" id="NCILKHF"/>
<comment type="catalytic activity">
    <reaction evidence="1">
        <text>a long-chain fatty acyl-CoA + 2 NADPH + 2 H(+) = a long-chain primary fatty alcohol + 2 NADP(+) + CoA</text>
        <dbReference type="Rhea" id="RHEA:52716"/>
        <dbReference type="ChEBI" id="CHEBI:15378"/>
        <dbReference type="ChEBI" id="CHEBI:57287"/>
        <dbReference type="ChEBI" id="CHEBI:57783"/>
        <dbReference type="ChEBI" id="CHEBI:58349"/>
        <dbReference type="ChEBI" id="CHEBI:77396"/>
        <dbReference type="ChEBI" id="CHEBI:83139"/>
        <dbReference type="EC" id="1.2.1.84"/>
    </reaction>
</comment>
<dbReference type="InterPro" id="IPR036291">
    <property type="entry name" value="NAD(P)-bd_dom_sf"/>
</dbReference>
<dbReference type="EMBL" id="JAHRHJ020000002">
    <property type="protein sequence ID" value="KAH9326783.1"/>
    <property type="molecule type" value="Genomic_DNA"/>
</dbReference>
<name>A0AA38GR56_TAXCH</name>
<feature type="non-terminal residue" evidence="3">
    <location>
        <position position="1"/>
    </location>
</feature>
<dbReference type="GO" id="GO:0035336">
    <property type="term" value="P:long-chain fatty-acyl-CoA metabolic process"/>
    <property type="evidence" value="ECO:0007669"/>
    <property type="project" value="TreeGrafter"/>
</dbReference>
<comment type="function">
    <text evidence="1">Catalyzes the reduction of fatty acyl-CoA to fatty alcohols.</text>
</comment>
<evidence type="ECO:0000259" key="2">
    <source>
        <dbReference type="Pfam" id="PF07993"/>
    </source>
</evidence>
<dbReference type="Pfam" id="PF07993">
    <property type="entry name" value="NAD_binding_4"/>
    <property type="match status" value="1"/>
</dbReference>
<feature type="domain" description="Thioester reductase (TE)" evidence="2">
    <location>
        <begin position="113"/>
        <end position="432"/>
    </location>
</feature>
<sequence>YGEMITSSRRSTVIPCNIAHNKPPIGSKRVGINTSSMFEKGTDVSFVSGRIVKKFSSVSTTQNRDEVVSKKIITEDGSEISSLPRSTDMPTFPKAGIKGLGIVDFLKDKNLFITGATGFLAKVLTEKILRMQPQVGKLFLIIKAENYESAQERLKTEVIYSDLFKCVQETHGKKYEEFMMQKLVPVMGDITRENLGMKPELVEKISKEVDIVLNSAANTTFDERYDVALEINTKGTCRILEFAKGCKKLQLYLHISTAYVNGKRKGRVLEKPFHMGDTIARENTIAEVGQATPLLDIEAEFALANKTLKANSVLINTNVHMNDLGMGKQMVQTMKDLGMERAHTLGWQDTYVFTKAMGEMLVNNSRGDLPVVIVRPSIIESTYSDPFPGWMEGNRMLDPIILYYGKGQLCGFLSDPNGVVDVVPADMVVNATLAAMAKHAGKPGLEVYQVGSSVANPLLFGDLANSVTRHFKEKPYVDNKGNPVKVNRVQLFSEIDDFVTHMWSHVSNMLPDIGSNGSSRSKLMLDKHKRICTKFIEQATYLANIYKPYAFYQG</sequence>
<proteinExistence type="inferred from homology"/>
<keyword evidence="1" id="KW-0521">NADP</keyword>
<evidence type="ECO:0000313" key="4">
    <source>
        <dbReference type="Proteomes" id="UP000824469"/>
    </source>
</evidence>
<gene>
    <name evidence="3" type="ORF">KI387_006961</name>
</gene>
<dbReference type="GO" id="GO:0080019">
    <property type="term" value="F:alcohol-forming very long-chain fatty acyl-CoA reductase activity"/>
    <property type="evidence" value="ECO:0007669"/>
    <property type="project" value="InterPro"/>
</dbReference>
<keyword evidence="1" id="KW-0443">Lipid metabolism</keyword>
<dbReference type="Proteomes" id="UP000824469">
    <property type="component" value="Unassembled WGS sequence"/>
</dbReference>
<organism evidence="3 4">
    <name type="scientific">Taxus chinensis</name>
    <name type="common">Chinese yew</name>
    <name type="synonym">Taxus wallichiana var. chinensis</name>
    <dbReference type="NCBI Taxonomy" id="29808"/>
    <lineage>
        <taxon>Eukaryota</taxon>
        <taxon>Viridiplantae</taxon>
        <taxon>Streptophyta</taxon>
        <taxon>Embryophyta</taxon>
        <taxon>Tracheophyta</taxon>
        <taxon>Spermatophyta</taxon>
        <taxon>Pinopsida</taxon>
        <taxon>Pinidae</taxon>
        <taxon>Conifers II</taxon>
        <taxon>Cupressales</taxon>
        <taxon>Taxaceae</taxon>
        <taxon>Taxus</taxon>
    </lineage>
</organism>
<keyword evidence="1" id="KW-0560">Oxidoreductase</keyword>
<dbReference type="PANTHER" id="PTHR11011">
    <property type="entry name" value="MALE STERILITY PROTEIN 2-RELATED"/>
    <property type="match status" value="1"/>
</dbReference>
<comment type="similarity">
    <text evidence="1">Belongs to the fatty acyl-CoA reductase family.</text>
</comment>
<comment type="caution">
    <text evidence="3">The sequence shown here is derived from an EMBL/GenBank/DDBJ whole genome shotgun (WGS) entry which is preliminary data.</text>
</comment>
<dbReference type="CDD" id="cd05236">
    <property type="entry name" value="FAR-N_SDR_e"/>
    <property type="match status" value="1"/>
</dbReference>